<dbReference type="PANTHER" id="PTHR21654">
    <property type="entry name" value="FI21293P1"/>
    <property type="match status" value="1"/>
</dbReference>
<accession>A0A8R7QLK9</accession>
<evidence type="ECO:0000313" key="2">
    <source>
        <dbReference type="EnsemblPlants" id="TuG1812G0600001381.01.T01.cds453274"/>
    </source>
</evidence>
<dbReference type="EnsemblPlants" id="TuG1812G0600001381.01.T01">
    <property type="protein sequence ID" value="TuG1812G0600001381.01.T01.cds453274"/>
    <property type="gene ID" value="TuG1812G0600001381.01"/>
</dbReference>
<dbReference type="PANTHER" id="PTHR21654:SF24">
    <property type="entry name" value="OS04G0541100 PROTEIN"/>
    <property type="match status" value="1"/>
</dbReference>
<feature type="region of interest" description="Disordered" evidence="1">
    <location>
        <begin position="238"/>
        <end position="293"/>
    </location>
</feature>
<sequence length="293" mass="31984">MHRSYKRAEQSRAGRQDGRTYRFSEALDALHAATARAWLQKHQEQLLMVLGGRGPPQPHAAFSAPRPMSAMPPPPPPPPRFPIMPAPVSWAAPAAAVELPQPPPVCLQGLSVPSMSESGSDDDDGPEDGEMAAATGDGPGGLGKRKRGGVRKKMMAFVEGLMKQVVERQEEMQQRFLAAMEKREAERAAREEAWRRQEVARLKREQEQRAHERAAAAARHASVIAFIQRVGGQAAQVPPVVFPTPTPTPTPTPMQFQTSLPSQATPEPIAAAPLQRQPPPQPRQKLPPRRATP</sequence>
<feature type="compositionally biased region" description="Polar residues" evidence="1">
    <location>
        <begin position="254"/>
        <end position="265"/>
    </location>
</feature>
<dbReference type="Proteomes" id="UP000015106">
    <property type="component" value="Chromosome 6"/>
</dbReference>
<proteinExistence type="predicted"/>
<feature type="compositionally biased region" description="Acidic residues" evidence="1">
    <location>
        <begin position="119"/>
        <end position="130"/>
    </location>
</feature>
<protein>
    <recommendedName>
        <fullName evidence="4">Trihelix transcription factor GT-2</fullName>
    </recommendedName>
</protein>
<reference evidence="3" key="1">
    <citation type="journal article" date="2013" name="Nature">
        <title>Draft genome of the wheat A-genome progenitor Triticum urartu.</title>
        <authorList>
            <person name="Ling H.Q."/>
            <person name="Zhao S."/>
            <person name="Liu D."/>
            <person name="Wang J."/>
            <person name="Sun H."/>
            <person name="Zhang C."/>
            <person name="Fan H."/>
            <person name="Li D."/>
            <person name="Dong L."/>
            <person name="Tao Y."/>
            <person name="Gao C."/>
            <person name="Wu H."/>
            <person name="Li Y."/>
            <person name="Cui Y."/>
            <person name="Guo X."/>
            <person name="Zheng S."/>
            <person name="Wang B."/>
            <person name="Yu K."/>
            <person name="Liang Q."/>
            <person name="Yang W."/>
            <person name="Lou X."/>
            <person name="Chen J."/>
            <person name="Feng M."/>
            <person name="Jian J."/>
            <person name="Zhang X."/>
            <person name="Luo G."/>
            <person name="Jiang Y."/>
            <person name="Liu J."/>
            <person name="Wang Z."/>
            <person name="Sha Y."/>
            <person name="Zhang B."/>
            <person name="Wu H."/>
            <person name="Tang D."/>
            <person name="Shen Q."/>
            <person name="Xue P."/>
            <person name="Zou S."/>
            <person name="Wang X."/>
            <person name="Liu X."/>
            <person name="Wang F."/>
            <person name="Yang Y."/>
            <person name="An X."/>
            <person name="Dong Z."/>
            <person name="Zhang K."/>
            <person name="Zhang X."/>
            <person name="Luo M.C."/>
            <person name="Dvorak J."/>
            <person name="Tong Y."/>
            <person name="Wang J."/>
            <person name="Yang H."/>
            <person name="Li Z."/>
            <person name="Wang D."/>
            <person name="Zhang A."/>
            <person name="Wang J."/>
        </authorList>
    </citation>
    <scope>NUCLEOTIDE SEQUENCE</scope>
    <source>
        <strain evidence="3">cv. G1812</strain>
    </source>
</reference>
<reference evidence="2" key="2">
    <citation type="submission" date="2018-03" db="EMBL/GenBank/DDBJ databases">
        <title>The Triticum urartu genome reveals the dynamic nature of wheat genome evolution.</title>
        <authorList>
            <person name="Ling H."/>
            <person name="Ma B."/>
            <person name="Shi X."/>
            <person name="Liu H."/>
            <person name="Dong L."/>
            <person name="Sun H."/>
            <person name="Cao Y."/>
            <person name="Gao Q."/>
            <person name="Zheng S."/>
            <person name="Li Y."/>
            <person name="Yu Y."/>
            <person name="Du H."/>
            <person name="Qi M."/>
            <person name="Li Y."/>
            <person name="Yu H."/>
            <person name="Cui Y."/>
            <person name="Wang N."/>
            <person name="Chen C."/>
            <person name="Wu H."/>
            <person name="Zhao Y."/>
            <person name="Zhang J."/>
            <person name="Li Y."/>
            <person name="Zhou W."/>
            <person name="Zhang B."/>
            <person name="Hu W."/>
            <person name="Eijk M."/>
            <person name="Tang J."/>
            <person name="Witsenboer H."/>
            <person name="Zhao S."/>
            <person name="Li Z."/>
            <person name="Zhang A."/>
            <person name="Wang D."/>
            <person name="Liang C."/>
        </authorList>
    </citation>
    <scope>NUCLEOTIDE SEQUENCE [LARGE SCALE GENOMIC DNA]</scope>
    <source>
        <strain evidence="2">cv. G1812</strain>
    </source>
</reference>
<keyword evidence="3" id="KW-1185">Reference proteome</keyword>
<dbReference type="AlphaFoldDB" id="A0A8R7QLK9"/>
<feature type="compositionally biased region" description="Pro residues" evidence="1">
    <location>
        <begin position="240"/>
        <end position="252"/>
    </location>
</feature>
<evidence type="ECO:0008006" key="4">
    <source>
        <dbReference type="Google" id="ProtNLM"/>
    </source>
</evidence>
<dbReference type="Gramene" id="TuG1812G0600001381.01.T01">
    <property type="protein sequence ID" value="TuG1812G0600001381.01.T01.cds453274"/>
    <property type="gene ID" value="TuG1812G0600001381.01"/>
</dbReference>
<evidence type="ECO:0000313" key="3">
    <source>
        <dbReference type="Proteomes" id="UP000015106"/>
    </source>
</evidence>
<reference evidence="2" key="3">
    <citation type="submission" date="2022-06" db="UniProtKB">
        <authorList>
            <consortium name="EnsemblPlants"/>
        </authorList>
    </citation>
    <scope>IDENTIFICATION</scope>
</reference>
<feature type="region of interest" description="Disordered" evidence="1">
    <location>
        <begin position="108"/>
        <end position="148"/>
    </location>
</feature>
<name>A0A8R7QLK9_TRIUA</name>
<evidence type="ECO:0000256" key="1">
    <source>
        <dbReference type="SAM" id="MobiDB-lite"/>
    </source>
</evidence>
<organism evidence="2 3">
    <name type="scientific">Triticum urartu</name>
    <name type="common">Red wild einkorn</name>
    <name type="synonym">Crithodium urartu</name>
    <dbReference type="NCBI Taxonomy" id="4572"/>
    <lineage>
        <taxon>Eukaryota</taxon>
        <taxon>Viridiplantae</taxon>
        <taxon>Streptophyta</taxon>
        <taxon>Embryophyta</taxon>
        <taxon>Tracheophyta</taxon>
        <taxon>Spermatophyta</taxon>
        <taxon>Magnoliopsida</taxon>
        <taxon>Liliopsida</taxon>
        <taxon>Poales</taxon>
        <taxon>Poaceae</taxon>
        <taxon>BOP clade</taxon>
        <taxon>Pooideae</taxon>
        <taxon>Triticodae</taxon>
        <taxon>Triticeae</taxon>
        <taxon>Triticinae</taxon>
        <taxon>Triticum</taxon>
    </lineage>
</organism>